<dbReference type="InterPro" id="IPR013830">
    <property type="entry name" value="SGNH_hydro"/>
</dbReference>
<dbReference type="PANTHER" id="PTHR30383">
    <property type="entry name" value="THIOESTERASE 1/PROTEASE 1/LYSOPHOSPHOLIPASE L1"/>
    <property type="match status" value="1"/>
</dbReference>
<dbReference type="OrthoDB" id="9786188at2"/>
<proteinExistence type="predicted"/>
<name>A0A017HCT5_9RHOB</name>
<organism evidence="3 4">
    <name type="scientific">Limimaricola hongkongensis DSM 17492</name>
    <dbReference type="NCBI Taxonomy" id="1122180"/>
    <lineage>
        <taxon>Bacteria</taxon>
        <taxon>Pseudomonadati</taxon>
        <taxon>Pseudomonadota</taxon>
        <taxon>Alphaproteobacteria</taxon>
        <taxon>Rhodobacterales</taxon>
        <taxon>Paracoccaceae</taxon>
        <taxon>Limimaricola</taxon>
    </lineage>
</organism>
<sequence>MARAFHRARPERYGASAAMRKLLALLLIAAAPLAAQAEDLVIAALGDSLTAGYGLPQDDGLVPQLQGWLDAQGVEVRLVNAGVSGDTSAGGLARADWTLTPEVDAMIVALGGNDFLRGLDPDAMAANLDGILDKAEAAGVETLLVGIKAGPNYGPDYAAEFDAAYADLAAAHGVPLYPDFFAPLQGGRGVEAARRAYLQADGIHPNADGVALIVEALGPEVLKLAERARGDGSRAEAR</sequence>
<protein>
    <submittedName>
        <fullName evidence="3">Arylesterase</fullName>
        <ecNumber evidence="3">3.1.1.2</ecNumber>
    </submittedName>
</protein>
<reference evidence="3 4" key="1">
    <citation type="submission" date="2013-03" db="EMBL/GenBank/DDBJ databases">
        <authorList>
            <person name="Fiebig A."/>
            <person name="Goeker M."/>
            <person name="Klenk H.-P.P."/>
        </authorList>
    </citation>
    <scope>NUCLEOTIDE SEQUENCE [LARGE SCALE GENOMIC DNA]</scope>
    <source>
        <strain evidence="3 4">DSM 17492</strain>
    </source>
</reference>
<dbReference type="PANTHER" id="PTHR30383:SF24">
    <property type="entry name" value="THIOESTERASE 1_PROTEASE 1_LYSOPHOSPHOLIPASE L1"/>
    <property type="match status" value="1"/>
</dbReference>
<dbReference type="RefSeq" id="WP_017928131.1">
    <property type="nucleotide sequence ID" value="NZ_KB822997.1"/>
</dbReference>
<evidence type="ECO:0000259" key="2">
    <source>
        <dbReference type="Pfam" id="PF13472"/>
    </source>
</evidence>
<dbReference type="Pfam" id="PF13472">
    <property type="entry name" value="Lipase_GDSL_2"/>
    <property type="match status" value="1"/>
</dbReference>
<dbReference type="EMBL" id="APGJ01000004">
    <property type="protein sequence ID" value="EYD72191.1"/>
    <property type="molecule type" value="Genomic_DNA"/>
</dbReference>
<keyword evidence="1" id="KW-0732">Signal</keyword>
<feature type="chain" id="PRO_5001492700" evidence="1">
    <location>
        <begin position="38"/>
        <end position="238"/>
    </location>
</feature>
<evidence type="ECO:0000256" key="1">
    <source>
        <dbReference type="SAM" id="SignalP"/>
    </source>
</evidence>
<keyword evidence="3" id="KW-0378">Hydrolase</keyword>
<gene>
    <name evidence="3" type="ORF">Lokhon_00982</name>
</gene>
<dbReference type="STRING" id="1122180.Lokhon_00982"/>
<dbReference type="SUPFAM" id="SSF52266">
    <property type="entry name" value="SGNH hydrolase"/>
    <property type="match status" value="1"/>
</dbReference>
<dbReference type="InterPro" id="IPR051532">
    <property type="entry name" value="Ester_Hydrolysis_Enzymes"/>
</dbReference>
<dbReference type="Gene3D" id="3.40.50.1110">
    <property type="entry name" value="SGNH hydrolase"/>
    <property type="match status" value="1"/>
</dbReference>
<dbReference type="PATRIC" id="fig|1122180.6.peg.976"/>
<dbReference type="AlphaFoldDB" id="A0A017HCT5"/>
<dbReference type="CDD" id="cd01822">
    <property type="entry name" value="Lysophospholipase_L1_like"/>
    <property type="match status" value="1"/>
</dbReference>
<evidence type="ECO:0000313" key="4">
    <source>
        <dbReference type="Proteomes" id="UP000025047"/>
    </source>
</evidence>
<accession>A0A017HCT5</accession>
<dbReference type="Proteomes" id="UP000025047">
    <property type="component" value="Unassembled WGS sequence"/>
</dbReference>
<dbReference type="GO" id="GO:0004622">
    <property type="term" value="F:phosphatidylcholine lysophospholipase activity"/>
    <property type="evidence" value="ECO:0007669"/>
    <property type="project" value="TreeGrafter"/>
</dbReference>
<feature type="domain" description="SGNH hydrolase-type esterase" evidence="2">
    <location>
        <begin position="44"/>
        <end position="211"/>
    </location>
</feature>
<feature type="signal peptide" evidence="1">
    <location>
        <begin position="1"/>
        <end position="37"/>
    </location>
</feature>
<comment type="caution">
    <text evidence="3">The sequence shown here is derived from an EMBL/GenBank/DDBJ whole genome shotgun (WGS) entry which is preliminary data.</text>
</comment>
<dbReference type="GO" id="GO:0004064">
    <property type="term" value="F:arylesterase activity"/>
    <property type="evidence" value="ECO:0007669"/>
    <property type="project" value="UniProtKB-EC"/>
</dbReference>
<dbReference type="eggNOG" id="COG2755">
    <property type="taxonomic scope" value="Bacteria"/>
</dbReference>
<dbReference type="EC" id="3.1.1.2" evidence="3"/>
<dbReference type="InterPro" id="IPR036514">
    <property type="entry name" value="SGNH_hydro_sf"/>
</dbReference>
<keyword evidence="4" id="KW-1185">Reference proteome</keyword>
<evidence type="ECO:0000313" key="3">
    <source>
        <dbReference type="EMBL" id="EYD72191.1"/>
    </source>
</evidence>
<dbReference type="HOGENOM" id="CLU_051180_1_1_5"/>